<dbReference type="SUPFAM" id="SSF100950">
    <property type="entry name" value="NagB/RpiA/CoA transferase-like"/>
    <property type="match status" value="1"/>
</dbReference>
<dbReference type="Proteomes" id="UP000199356">
    <property type="component" value="Unassembled WGS sequence"/>
</dbReference>
<dbReference type="InterPro" id="IPR050313">
    <property type="entry name" value="Carb_Metab_HTH_regulators"/>
</dbReference>
<keyword evidence="3" id="KW-0804">Transcription</keyword>
<dbReference type="GO" id="GO:0003700">
    <property type="term" value="F:DNA-binding transcription factor activity"/>
    <property type="evidence" value="ECO:0007669"/>
    <property type="project" value="InterPro"/>
</dbReference>
<dbReference type="SMART" id="SM00420">
    <property type="entry name" value="HTH_DEOR"/>
    <property type="match status" value="1"/>
</dbReference>
<keyword evidence="7" id="KW-1185">Reference proteome</keyword>
<protein>
    <submittedName>
        <fullName evidence="6">Transcriptional regulator, DeoR family</fullName>
    </submittedName>
</protein>
<dbReference type="RefSeq" id="WP_093424683.1">
    <property type="nucleotide sequence ID" value="NZ_FOXA01000020.1"/>
</dbReference>
<dbReference type="SUPFAM" id="SSF46785">
    <property type="entry name" value="Winged helix' DNA-binding domain"/>
    <property type="match status" value="1"/>
</dbReference>
<dbReference type="PROSITE" id="PS51000">
    <property type="entry name" value="HTH_DEOR_2"/>
    <property type="match status" value="1"/>
</dbReference>
<dbReference type="Gene3D" id="1.10.10.10">
    <property type="entry name" value="Winged helix-like DNA-binding domain superfamily/Winged helix DNA-binding domain"/>
    <property type="match status" value="1"/>
</dbReference>
<dbReference type="InterPro" id="IPR014036">
    <property type="entry name" value="DeoR-like_C"/>
</dbReference>
<keyword evidence="2" id="KW-0238">DNA-binding</keyword>
<dbReference type="InterPro" id="IPR037171">
    <property type="entry name" value="NagB/RpiA_transferase-like"/>
</dbReference>
<gene>
    <name evidence="6" type="ORF">SAMN04488047_12037</name>
</gene>
<feature type="region of interest" description="Disordered" evidence="4">
    <location>
        <begin position="260"/>
        <end position="282"/>
    </location>
</feature>
<dbReference type="GO" id="GO:0003677">
    <property type="term" value="F:DNA binding"/>
    <property type="evidence" value="ECO:0007669"/>
    <property type="project" value="UniProtKB-KW"/>
</dbReference>
<dbReference type="PRINTS" id="PR00037">
    <property type="entry name" value="HTHLACR"/>
</dbReference>
<evidence type="ECO:0000259" key="5">
    <source>
        <dbReference type="PROSITE" id="PS51000"/>
    </source>
</evidence>
<dbReference type="InterPro" id="IPR036390">
    <property type="entry name" value="WH_DNA-bd_sf"/>
</dbReference>
<sequence>MADFSNFDRRLRKSERRERILLDLKLQPHVRISDLAVRFGVTTETIRRDIEDLSRDGLLHRAYGGASAPFPGSHRHLDDRRKERLAEREEIARAAASLIEEGETLMIDAGATTLALAQVLAYSSKSLTALTNSVQVAMSLGRNANARVLLAPGRFMVEEAATVGTETADFIGRYNADRCFIGASGIAVPGVTEAIDEFAPVKRAMLRQCRQRYLLVDSSKFSRVDFSVVDGLEWLTAVLSDRHPEGELARALDRADVDVISTGDDPLPEAEEQNAAASAGPP</sequence>
<dbReference type="Pfam" id="PF08220">
    <property type="entry name" value="HTH_DeoR"/>
    <property type="match status" value="1"/>
</dbReference>
<organism evidence="6 7">
    <name type="scientific">Tranquillimonas alkanivorans</name>
    <dbReference type="NCBI Taxonomy" id="441119"/>
    <lineage>
        <taxon>Bacteria</taxon>
        <taxon>Pseudomonadati</taxon>
        <taxon>Pseudomonadota</taxon>
        <taxon>Alphaproteobacteria</taxon>
        <taxon>Rhodobacterales</taxon>
        <taxon>Roseobacteraceae</taxon>
        <taxon>Tranquillimonas</taxon>
    </lineage>
</organism>
<proteinExistence type="predicted"/>
<dbReference type="STRING" id="441119.SAMN04488047_12037"/>
<evidence type="ECO:0000256" key="4">
    <source>
        <dbReference type="SAM" id="MobiDB-lite"/>
    </source>
</evidence>
<dbReference type="PANTHER" id="PTHR30363">
    <property type="entry name" value="HTH-TYPE TRANSCRIPTIONAL REGULATOR SRLR-RELATED"/>
    <property type="match status" value="1"/>
</dbReference>
<dbReference type="Gene3D" id="3.40.50.1360">
    <property type="match status" value="1"/>
</dbReference>
<dbReference type="InterPro" id="IPR018356">
    <property type="entry name" value="Tscrpt_reg_HTH_DeoR_CS"/>
</dbReference>
<feature type="domain" description="HTH deoR-type" evidence="5">
    <location>
        <begin position="13"/>
        <end position="68"/>
    </location>
</feature>
<keyword evidence="1" id="KW-0805">Transcription regulation</keyword>
<reference evidence="6 7" key="1">
    <citation type="submission" date="2016-10" db="EMBL/GenBank/DDBJ databases">
        <authorList>
            <person name="de Groot N.N."/>
        </authorList>
    </citation>
    <scope>NUCLEOTIDE SEQUENCE [LARGE SCALE GENOMIC DNA]</scope>
    <source>
        <strain evidence="6 7">DSM 19547</strain>
    </source>
</reference>
<evidence type="ECO:0000256" key="1">
    <source>
        <dbReference type="ARBA" id="ARBA00023015"/>
    </source>
</evidence>
<evidence type="ECO:0000256" key="3">
    <source>
        <dbReference type="ARBA" id="ARBA00023163"/>
    </source>
</evidence>
<dbReference type="PANTHER" id="PTHR30363:SF44">
    <property type="entry name" value="AGA OPERON TRANSCRIPTIONAL REPRESSOR-RELATED"/>
    <property type="match status" value="1"/>
</dbReference>
<name>A0A1I5UHK2_9RHOB</name>
<dbReference type="Pfam" id="PF00455">
    <property type="entry name" value="DeoRC"/>
    <property type="match status" value="1"/>
</dbReference>
<accession>A0A1I5UHK2</accession>
<evidence type="ECO:0000313" key="7">
    <source>
        <dbReference type="Proteomes" id="UP000199356"/>
    </source>
</evidence>
<dbReference type="SMART" id="SM01134">
    <property type="entry name" value="DeoRC"/>
    <property type="match status" value="1"/>
</dbReference>
<dbReference type="InterPro" id="IPR036388">
    <property type="entry name" value="WH-like_DNA-bd_sf"/>
</dbReference>
<dbReference type="AlphaFoldDB" id="A0A1I5UHK2"/>
<evidence type="ECO:0000256" key="2">
    <source>
        <dbReference type="ARBA" id="ARBA00023125"/>
    </source>
</evidence>
<evidence type="ECO:0000313" key="6">
    <source>
        <dbReference type="EMBL" id="SFP94527.1"/>
    </source>
</evidence>
<dbReference type="PROSITE" id="PS00894">
    <property type="entry name" value="HTH_DEOR_1"/>
    <property type="match status" value="1"/>
</dbReference>
<dbReference type="EMBL" id="FOXA01000020">
    <property type="protein sequence ID" value="SFP94527.1"/>
    <property type="molecule type" value="Genomic_DNA"/>
</dbReference>
<dbReference type="OrthoDB" id="9816363at2"/>
<dbReference type="InterPro" id="IPR001034">
    <property type="entry name" value="DeoR_HTH"/>
</dbReference>